<comment type="cofactor">
    <cofactor evidence="3">
        <name>[4Fe-4S] cluster</name>
        <dbReference type="ChEBI" id="CHEBI:49883"/>
    </cofactor>
</comment>
<dbReference type="CDD" id="cd01335">
    <property type="entry name" value="Radical_SAM"/>
    <property type="match status" value="1"/>
</dbReference>
<reference evidence="17 18" key="1">
    <citation type="submission" date="2016-10" db="EMBL/GenBank/DDBJ databases">
        <authorList>
            <person name="de Groot N.N."/>
        </authorList>
    </citation>
    <scope>NUCLEOTIDE SEQUENCE [LARGE SCALE GENOMIC DNA]</scope>
    <source>
        <strain evidence="17 18">ASO4-2</strain>
    </source>
</reference>
<dbReference type="FunFam" id="3.20.20.70:FF:000095">
    <property type="entry name" value="Lysine 2,3-aminomutase"/>
    <property type="match status" value="1"/>
</dbReference>
<evidence type="ECO:0000256" key="14">
    <source>
        <dbReference type="PIRSR" id="PIRSR603739-50"/>
    </source>
</evidence>
<evidence type="ECO:0000256" key="10">
    <source>
        <dbReference type="ARBA" id="ARBA00022898"/>
    </source>
</evidence>
<name>A0A1G6EPY2_9BACT</name>
<dbReference type="SUPFAM" id="SSF102114">
    <property type="entry name" value="Radical SAM enzymes"/>
    <property type="match status" value="1"/>
</dbReference>
<evidence type="ECO:0000256" key="2">
    <source>
        <dbReference type="ARBA" id="ARBA00001933"/>
    </source>
</evidence>
<dbReference type="PANTHER" id="PTHR30538:SF1">
    <property type="entry name" value="L-LYSINE 2,3-AMINOMUTASE"/>
    <property type="match status" value="1"/>
</dbReference>
<evidence type="ECO:0000313" key="18">
    <source>
        <dbReference type="Proteomes" id="UP000198771"/>
    </source>
</evidence>
<dbReference type="PROSITE" id="PS51918">
    <property type="entry name" value="RADICAL_SAM"/>
    <property type="match status" value="1"/>
</dbReference>
<dbReference type="NCBIfam" id="TIGR00238">
    <property type="entry name" value="KamA family radical SAM protein"/>
    <property type="match status" value="1"/>
</dbReference>
<dbReference type="InterPro" id="IPR022459">
    <property type="entry name" value="Lysine_aminomutase"/>
</dbReference>
<keyword evidence="18" id="KW-1185">Reference proteome</keyword>
<dbReference type="GO" id="GO:0050066">
    <property type="term" value="F:L-lysine 2,3-aminomutase activity"/>
    <property type="evidence" value="ECO:0007669"/>
    <property type="project" value="UniProtKB-EC"/>
</dbReference>
<organism evidence="17 18">
    <name type="scientific">Desulfonatronum thiosulfatophilum</name>
    <dbReference type="NCBI Taxonomy" id="617002"/>
    <lineage>
        <taxon>Bacteria</taxon>
        <taxon>Pseudomonadati</taxon>
        <taxon>Thermodesulfobacteriota</taxon>
        <taxon>Desulfovibrionia</taxon>
        <taxon>Desulfovibrionales</taxon>
        <taxon>Desulfonatronaceae</taxon>
        <taxon>Desulfonatronum</taxon>
    </lineage>
</organism>
<evidence type="ECO:0000256" key="4">
    <source>
        <dbReference type="ARBA" id="ARBA00008703"/>
    </source>
</evidence>
<gene>
    <name evidence="17" type="ORF">SAMN05660653_03037</name>
</gene>
<dbReference type="Gene3D" id="6.10.140.1170">
    <property type="match status" value="1"/>
</dbReference>
<dbReference type="Pfam" id="PF04055">
    <property type="entry name" value="Radical_SAM"/>
    <property type="match status" value="1"/>
</dbReference>
<keyword evidence="13" id="KW-0413">Isomerase</keyword>
<keyword evidence="10 14" id="KW-0663">Pyridoxal phosphate</keyword>
<sequence>MYQLSERQQAVATQMINDSALDVSANSSRKALNVIGAYPENRNLGKAVDWKSQWTNWKWHIRNSIRDVDTFESLLGVRFPELQRRAFAQTTDKFPMSVTPYYLSLIDPNDYENDPVFRQAFPSPKELLVGRHDMTDPLHEDEDSPAPGITHRYPDRVLFHISNVCSMYCRHCTRKRKVGDTDTAEMAGKKDLLQGLDYIRKTPQVRDVLLSGGDPLMLSDERLDWILGELRLIDHVEVVRIGTRMPVVLPYRVTDDLVRMLKKHHPLWLNTHFNHPREMTASSRAALARLADAGIPLGNQSVLLAGVNDCQRLIRTLNQKLVKNRVRPYYLYQCDLSEGLEHFRTPVGKGIEIVESLRGHTSGFSVPTYVIDAPGGGGKIPVMPNYVVSWGANKVVLRNFEGVITTYAEPESYEAQFCDRKCDACNLQLKEDDGIEQCVGIEKLLADWDDTCSLTPSDNPRMDRRDSMTETKNNVA</sequence>
<dbReference type="AlphaFoldDB" id="A0A1G6EPY2"/>
<dbReference type="SFLD" id="SFLDF00283">
    <property type="entry name" value="L-lysine_2_3-aminomutase_(LAM"/>
    <property type="match status" value="1"/>
</dbReference>
<accession>A0A1G6EPY2</accession>
<evidence type="ECO:0000256" key="9">
    <source>
        <dbReference type="ARBA" id="ARBA00022723"/>
    </source>
</evidence>
<dbReference type="Proteomes" id="UP000198771">
    <property type="component" value="Unassembled WGS sequence"/>
</dbReference>
<evidence type="ECO:0000256" key="5">
    <source>
        <dbReference type="ARBA" id="ARBA00012144"/>
    </source>
</evidence>
<evidence type="ECO:0000256" key="12">
    <source>
        <dbReference type="ARBA" id="ARBA00023014"/>
    </source>
</evidence>
<dbReference type="InterPro" id="IPR058240">
    <property type="entry name" value="rSAM_sf"/>
</dbReference>
<dbReference type="PANTHER" id="PTHR30538">
    <property type="entry name" value="LYSINE 2,3-AMINOMUTASE-RELATED"/>
    <property type="match status" value="1"/>
</dbReference>
<dbReference type="GO" id="GO:0051539">
    <property type="term" value="F:4 iron, 4 sulfur cluster binding"/>
    <property type="evidence" value="ECO:0007669"/>
    <property type="project" value="UniProtKB-KW"/>
</dbReference>
<comment type="cofactor">
    <cofactor evidence="2 14">
        <name>pyridoxal 5'-phosphate</name>
        <dbReference type="ChEBI" id="CHEBI:597326"/>
    </cofactor>
</comment>
<evidence type="ECO:0000313" key="17">
    <source>
        <dbReference type="EMBL" id="SDB59619.1"/>
    </source>
</evidence>
<dbReference type="InterPro" id="IPR013785">
    <property type="entry name" value="Aldolase_TIM"/>
</dbReference>
<dbReference type="EMBL" id="FMXO01000021">
    <property type="protein sequence ID" value="SDB59619.1"/>
    <property type="molecule type" value="Genomic_DNA"/>
</dbReference>
<feature type="domain" description="Radical SAM core" evidence="16">
    <location>
        <begin position="151"/>
        <end position="365"/>
    </location>
</feature>
<protein>
    <recommendedName>
        <fullName evidence="6">L-lysine 2,3-aminomutase</fullName>
        <ecNumber evidence="5">5.4.3.2</ecNumber>
    </recommendedName>
</protein>
<evidence type="ECO:0000256" key="3">
    <source>
        <dbReference type="ARBA" id="ARBA00001966"/>
    </source>
</evidence>
<dbReference type="EC" id="5.4.3.2" evidence="5"/>
<dbReference type="Gene3D" id="6.20.120.40">
    <property type="match status" value="1"/>
</dbReference>
<feature type="region of interest" description="Disordered" evidence="15">
    <location>
        <begin position="455"/>
        <end position="476"/>
    </location>
</feature>
<keyword evidence="11" id="KW-0408">Iron</keyword>
<dbReference type="InterPro" id="IPR025895">
    <property type="entry name" value="LAM_C_dom"/>
</dbReference>
<dbReference type="InterPro" id="IPR007197">
    <property type="entry name" value="rSAM"/>
</dbReference>
<keyword evidence="9" id="KW-0479">Metal-binding</keyword>
<dbReference type="Pfam" id="PF12544">
    <property type="entry name" value="LAM_C"/>
    <property type="match status" value="1"/>
</dbReference>
<dbReference type="RefSeq" id="WP_244148786.1">
    <property type="nucleotide sequence ID" value="NZ_FMXO01000021.1"/>
</dbReference>
<keyword evidence="7" id="KW-0004">4Fe-4S</keyword>
<dbReference type="InterPro" id="IPR003739">
    <property type="entry name" value="Lys_aminomutase/Glu_NH3_mut"/>
</dbReference>
<evidence type="ECO:0000256" key="8">
    <source>
        <dbReference type="ARBA" id="ARBA00022691"/>
    </source>
</evidence>
<comment type="catalytic activity">
    <reaction evidence="1">
        <text>L-lysine = (3S)-3,6-diaminohexanoate</text>
        <dbReference type="Rhea" id="RHEA:19177"/>
        <dbReference type="ChEBI" id="CHEBI:32551"/>
        <dbReference type="ChEBI" id="CHEBI:57434"/>
        <dbReference type="EC" id="5.4.3.2"/>
    </reaction>
</comment>
<feature type="compositionally biased region" description="Basic and acidic residues" evidence="15">
    <location>
        <begin position="460"/>
        <end position="469"/>
    </location>
</feature>
<evidence type="ECO:0000256" key="6">
    <source>
        <dbReference type="ARBA" id="ARBA00022363"/>
    </source>
</evidence>
<dbReference type="Gene3D" id="3.20.20.70">
    <property type="entry name" value="Aldolase class I"/>
    <property type="match status" value="1"/>
</dbReference>
<evidence type="ECO:0000256" key="11">
    <source>
        <dbReference type="ARBA" id="ARBA00023004"/>
    </source>
</evidence>
<evidence type="ECO:0000259" key="16">
    <source>
        <dbReference type="PROSITE" id="PS51918"/>
    </source>
</evidence>
<keyword evidence="8" id="KW-0949">S-adenosyl-L-methionine</keyword>
<feature type="modified residue" description="N6-(pyridoxal phosphate)lysine" evidence="14">
    <location>
        <position position="379"/>
    </location>
</feature>
<evidence type="ECO:0000256" key="7">
    <source>
        <dbReference type="ARBA" id="ARBA00022485"/>
    </source>
</evidence>
<evidence type="ECO:0000256" key="1">
    <source>
        <dbReference type="ARBA" id="ARBA00000911"/>
    </source>
</evidence>
<comment type="similarity">
    <text evidence="4">Belongs to the radical SAM superfamily. KamA family.</text>
</comment>
<keyword evidence="12" id="KW-0411">Iron-sulfur</keyword>
<dbReference type="STRING" id="617002.SAMN05660653_03037"/>
<dbReference type="SFLD" id="SFLDG01070">
    <property type="entry name" value="PLP-dependent"/>
    <property type="match status" value="1"/>
</dbReference>
<proteinExistence type="inferred from homology"/>
<dbReference type="NCBIfam" id="TIGR03820">
    <property type="entry name" value="lys_2_3_AblA"/>
    <property type="match status" value="1"/>
</dbReference>
<evidence type="ECO:0000256" key="13">
    <source>
        <dbReference type="ARBA" id="ARBA00023235"/>
    </source>
</evidence>
<dbReference type="GO" id="GO:0046872">
    <property type="term" value="F:metal ion binding"/>
    <property type="evidence" value="ECO:0007669"/>
    <property type="project" value="UniProtKB-KW"/>
</dbReference>
<evidence type="ECO:0000256" key="15">
    <source>
        <dbReference type="SAM" id="MobiDB-lite"/>
    </source>
</evidence>
<dbReference type="SFLD" id="SFLDS00029">
    <property type="entry name" value="Radical_SAM"/>
    <property type="match status" value="1"/>
</dbReference>